<dbReference type="Pfam" id="PF00892">
    <property type="entry name" value="EamA"/>
    <property type="match status" value="1"/>
</dbReference>
<feature type="domain" description="EamA" evidence="7">
    <location>
        <begin position="20"/>
        <end position="149"/>
    </location>
</feature>
<feature type="transmembrane region" description="Helical" evidence="6">
    <location>
        <begin position="258"/>
        <end position="279"/>
    </location>
</feature>
<feature type="transmembrane region" description="Helical" evidence="6">
    <location>
        <begin position="198"/>
        <end position="221"/>
    </location>
</feature>
<dbReference type="SUPFAM" id="SSF103481">
    <property type="entry name" value="Multidrug resistance efflux transporter EmrE"/>
    <property type="match status" value="2"/>
</dbReference>
<dbReference type="InterPro" id="IPR050638">
    <property type="entry name" value="AA-Vitamin_Transporters"/>
</dbReference>
<feature type="transmembrane region" description="Helical" evidence="6">
    <location>
        <begin position="233"/>
        <end position="251"/>
    </location>
</feature>
<dbReference type="RefSeq" id="WP_051520940.1">
    <property type="nucleotide sequence ID" value="NZ_KK088543.1"/>
</dbReference>
<dbReference type="PANTHER" id="PTHR32322:SF2">
    <property type="entry name" value="EAMA DOMAIN-CONTAINING PROTEIN"/>
    <property type="match status" value="1"/>
</dbReference>
<organism evidence="8 9">
    <name type="scientific">Rubellimicrobium mesophilum DSM 19309</name>
    <dbReference type="NCBI Taxonomy" id="442562"/>
    <lineage>
        <taxon>Bacteria</taxon>
        <taxon>Pseudomonadati</taxon>
        <taxon>Pseudomonadota</taxon>
        <taxon>Alphaproteobacteria</taxon>
        <taxon>Rhodobacterales</taxon>
        <taxon>Roseobacteraceae</taxon>
        <taxon>Rubellimicrobium</taxon>
    </lineage>
</organism>
<evidence type="ECO:0000256" key="4">
    <source>
        <dbReference type="ARBA" id="ARBA00022989"/>
    </source>
</evidence>
<evidence type="ECO:0000259" key="7">
    <source>
        <dbReference type="Pfam" id="PF00892"/>
    </source>
</evidence>
<gene>
    <name evidence="8" type="ORF">Rumeso_01029</name>
</gene>
<comment type="subcellular location">
    <subcellularLocation>
        <location evidence="1">Membrane</location>
        <topology evidence="1">Multi-pass membrane protein</topology>
    </subcellularLocation>
</comment>
<evidence type="ECO:0000256" key="3">
    <source>
        <dbReference type="ARBA" id="ARBA00022692"/>
    </source>
</evidence>
<feature type="transmembrane region" description="Helical" evidence="6">
    <location>
        <begin position="136"/>
        <end position="154"/>
    </location>
</feature>
<protein>
    <submittedName>
        <fullName evidence="8">Permease of the drug/metabolite transporter (DMT) superfamily</fullName>
    </submittedName>
</protein>
<sequence length="303" mass="30944">MTARPLPASDAPARRDGLLSGNLLAAASMAIWAAGFPAAEGLLETWQPFALVPARFAMALLLLLPVWVAVEGWPRGLPWGRCLLVGGIGIGGAAVALIFAQAVTDPVTVAVIASVSPLTATVVEWALERKPLTRSFVWGLGASILGGVVATMGGGGGEGHLLLGGALAVLSCLLYSWGSHETVRSLPGRSALAQTSSIMVGAFVGTLAVLLVALAVGQAALPAHPFAPRDLGLLAVYGMGGMAVSQFLFVLGIRRIGVALASFHINVAPFYVMLIMVALGGDWSWTQALGAAIVAGGVLLAQR</sequence>
<keyword evidence="5 6" id="KW-0472">Membrane</keyword>
<keyword evidence="9" id="KW-1185">Reference proteome</keyword>
<evidence type="ECO:0000256" key="6">
    <source>
        <dbReference type="SAM" id="Phobius"/>
    </source>
</evidence>
<evidence type="ECO:0000256" key="2">
    <source>
        <dbReference type="ARBA" id="ARBA00007362"/>
    </source>
</evidence>
<dbReference type="InterPro" id="IPR000620">
    <property type="entry name" value="EamA_dom"/>
</dbReference>
<feature type="transmembrane region" description="Helical" evidence="6">
    <location>
        <begin position="51"/>
        <end position="70"/>
    </location>
</feature>
<dbReference type="AlphaFoldDB" id="A0A017HS35"/>
<keyword evidence="4 6" id="KW-1133">Transmembrane helix</keyword>
<keyword evidence="3 6" id="KW-0812">Transmembrane</keyword>
<evidence type="ECO:0000313" key="8">
    <source>
        <dbReference type="EMBL" id="EYD77322.1"/>
    </source>
</evidence>
<feature type="transmembrane region" description="Helical" evidence="6">
    <location>
        <begin position="82"/>
        <end position="103"/>
    </location>
</feature>
<evidence type="ECO:0000313" key="9">
    <source>
        <dbReference type="Proteomes" id="UP000019666"/>
    </source>
</evidence>
<reference evidence="8 9" key="1">
    <citation type="submission" date="2013-02" db="EMBL/GenBank/DDBJ databases">
        <authorList>
            <person name="Fiebig A."/>
            <person name="Goeker M."/>
            <person name="Klenk H.-P.P."/>
        </authorList>
    </citation>
    <scope>NUCLEOTIDE SEQUENCE [LARGE SCALE GENOMIC DNA]</scope>
    <source>
        <strain evidence="8 9">DSM 19309</strain>
    </source>
</reference>
<evidence type="ECO:0000256" key="5">
    <source>
        <dbReference type="ARBA" id="ARBA00023136"/>
    </source>
</evidence>
<proteinExistence type="inferred from homology"/>
<name>A0A017HS35_9RHOB</name>
<dbReference type="HOGENOM" id="CLU_917936_0_0_5"/>
<dbReference type="InterPro" id="IPR037185">
    <property type="entry name" value="EmrE-like"/>
</dbReference>
<evidence type="ECO:0000256" key="1">
    <source>
        <dbReference type="ARBA" id="ARBA00004141"/>
    </source>
</evidence>
<feature type="transmembrane region" description="Helical" evidence="6">
    <location>
        <begin position="160"/>
        <end position="177"/>
    </location>
</feature>
<dbReference type="STRING" id="442562.Rumeso_01029"/>
<dbReference type="EMBL" id="AOSK01000030">
    <property type="protein sequence ID" value="EYD77322.1"/>
    <property type="molecule type" value="Genomic_DNA"/>
</dbReference>
<dbReference type="PANTHER" id="PTHR32322">
    <property type="entry name" value="INNER MEMBRANE TRANSPORTER"/>
    <property type="match status" value="1"/>
</dbReference>
<dbReference type="Proteomes" id="UP000019666">
    <property type="component" value="Unassembled WGS sequence"/>
</dbReference>
<feature type="transmembrane region" description="Helical" evidence="6">
    <location>
        <begin position="21"/>
        <end position="39"/>
    </location>
</feature>
<feature type="transmembrane region" description="Helical" evidence="6">
    <location>
        <begin position="109"/>
        <end position="127"/>
    </location>
</feature>
<dbReference type="GO" id="GO:0016020">
    <property type="term" value="C:membrane"/>
    <property type="evidence" value="ECO:0007669"/>
    <property type="project" value="UniProtKB-SubCell"/>
</dbReference>
<comment type="caution">
    <text evidence="8">The sequence shown here is derived from an EMBL/GenBank/DDBJ whole genome shotgun (WGS) entry which is preliminary data.</text>
</comment>
<comment type="similarity">
    <text evidence="2">Belongs to the EamA transporter family.</text>
</comment>
<feature type="transmembrane region" description="Helical" evidence="6">
    <location>
        <begin position="285"/>
        <end position="301"/>
    </location>
</feature>
<accession>A0A017HS35</accession>